<gene>
    <name evidence="1" type="ORF">METZ01_LOCUS135482</name>
</gene>
<dbReference type="SUPFAM" id="SSF64288">
    <property type="entry name" value="Chorismate lyase-like"/>
    <property type="match status" value="1"/>
</dbReference>
<proteinExistence type="predicted"/>
<sequence>MTTPAPSLSLQESARPLLDFYQRGGVEPPELLPIDGAAMPEPYRSLLVHDGDMTPTLEKYHKDRIHLRLLTRETTESAYNREVILEAGEANNPVEFGAIAIHLEHFPEATHELILGESVPLGTILEDYNILHQSCPQAYFQVQSDPLITEAFGLNESTGLYGRCNIHRDPEGNHLAEIVEILPPEHCAQG</sequence>
<evidence type="ECO:0000313" key="1">
    <source>
        <dbReference type="EMBL" id="SVA82628.1"/>
    </source>
</evidence>
<organism evidence="1">
    <name type="scientific">marine metagenome</name>
    <dbReference type="NCBI Taxonomy" id="408172"/>
    <lineage>
        <taxon>unclassified sequences</taxon>
        <taxon>metagenomes</taxon>
        <taxon>ecological metagenomes</taxon>
    </lineage>
</organism>
<dbReference type="EMBL" id="UINC01019505">
    <property type="protein sequence ID" value="SVA82628.1"/>
    <property type="molecule type" value="Genomic_DNA"/>
</dbReference>
<dbReference type="InterPro" id="IPR028978">
    <property type="entry name" value="Chorismate_lyase_/UTRA_dom_sf"/>
</dbReference>
<reference evidence="1" key="1">
    <citation type="submission" date="2018-05" db="EMBL/GenBank/DDBJ databases">
        <authorList>
            <person name="Lanie J.A."/>
            <person name="Ng W.-L."/>
            <person name="Kazmierczak K.M."/>
            <person name="Andrzejewski T.M."/>
            <person name="Davidsen T.M."/>
            <person name="Wayne K.J."/>
            <person name="Tettelin H."/>
            <person name="Glass J.I."/>
            <person name="Rusch D."/>
            <person name="Podicherti R."/>
            <person name="Tsui H.-C.T."/>
            <person name="Winkler M.E."/>
        </authorList>
    </citation>
    <scope>NUCLEOTIDE SEQUENCE</scope>
</reference>
<protein>
    <submittedName>
        <fullName evidence="1">Uncharacterized protein</fullName>
    </submittedName>
</protein>
<name>A0A381Z015_9ZZZZ</name>
<dbReference type="Gene3D" id="3.40.1410.10">
    <property type="entry name" value="Chorismate lyase-like"/>
    <property type="match status" value="1"/>
</dbReference>
<accession>A0A381Z015</accession>
<dbReference type="AlphaFoldDB" id="A0A381Z015"/>